<dbReference type="EMBL" id="MU128923">
    <property type="protein sequence ID" value="KAF9518622.1"/>
    <property type="molecule type" value="Genomic_DNA"/>
</dbReference>
<proteinExistence type="predicted"/>
<keyword evidence="2" id="KW-1133">Transmembrane helix</keyword>
<dbReference type="Proteomes" id="UP000886523">
    <property type="component" value="Unassembled WGS sequence"/>
</dbReference>
<keyword evidence="2" id="KW-0472">Membrane</keyword>
<evidence type="ECO:0000256" key="1">
    <source>
        <dbReference type="SAM" id="MobiDB-lite"/>
    </source>
</evidence>
<accession>A0A9P6B7D4</accession>
<comment type="caution">
    <text evidence="3">The sequence shown here is derived from an EMBL/GenBank/DDBJ whole genome shotgun (WGS) entry which is preliminary data.</text>
</comment>
<dbReference type="AlphaFoldDB" id="A0A9P6B7D4"/>
<reference evidence="3" key="1">
    <citation type="journal article" date="2020" name="Nat. Commun.">
        <title>Large-scale genome sequencing of mycorrhizal fungi provides insights into the early evolution of symbiotic traits.</title>
        <authorList>
            <person name="Miyauchi S."/>
            <person name="Kiss E."/>
            <person name="Kuo A."/>
            <person name="Drula E."/>
            <person name="Kohler A."/>
            <person name="Sanchez-Garcia M."/>
            <person name="Morin E."/>
            <person name="Andreopoulos B."/>
            <person name="Barry K.W."/>
            <person name="Bonito G."/>
            <person name="Buee M."/>
            <person name="Carver A."/>
            <person name="Chen C."/>
            <person name="Cichocki N."/>
            <person name="Clum A."/>
            <person name="Culley D."/>
            <person name="Crous P.W."/>
            <person name="Fauchery L."/>
            <person name="Girlanda M."/>
            <person name="Hayes R.D."/>
            <person name="Keri Z."/>
            <person name="LaButti K."/>
            <person name="Lipzen A."/>
            <person name="Lombard V."/>
            <person name="Magnuson J."/>
            <person name="Maillard F."/>
            <person name="Murat C."/>
            <person name="Nolan M."/>
            <person name="Ohm R.A."/>
            <person name="Pangilinan J."/>
            <person name="Pereira M.F."/>
            <person name="Perotto S."/>
            <person name="Peter M."/>
            <person name="Pfister S."/>
            <person name="Riley R."/>
            <person name="Sitrit Y."/>
            <person name="Stielow J.B."/>
            <person name="Szollosi G."/>
            <person name="Zifcakova L."/>
            <person name="Stursova M."/>
            <person name="Spatafora J.W."/>
            <person name="Tedersoo L."/>
            <person name="Vaario L.M."/>
            <person name="Yamada A."/>
            <person name="Yan M."/>
            <person name="Wang P."/>
            <person name="Xu J."/>
            <person name="Bruns T."/>
            <person name="Baldrian P."/>
            <person name="Vilgalys R."/>
            <person name="Dunand C."/>
            <person name="Henrissat B."/>
            <person name="Grigoriev I.V."/>
            <person name="Hibbett D."/>
            <person name="Nagy L.G."/>
            <person name="Martin F.M."/>
        </authorList>
    </citation>
    <scope>NUCLEOTIDE SEQUENCE</scope>
    <source>
        <strain evidence="3">UP504</strain>
    </source>
</reference>
<feature type="region of interest" description="Disordered" evidence="1">
    <location>
        <begin position="129"/>
        <end position="155"/>
    </location>
</feature>
<evidence type="ECO:0000256" key="2">
    <source>
        <dbReference type="SAM" id="Phobius"/>
    </source>
</evidence>
<keyword evidence="4" id="KW-1185">Reference proteome</keyword>
<protein>
    <submittedName>
        <fullName evidence="3">Uncharacterized protein</fullName>
    </submittedName>
</protein>
<evidence type="ECO:0000313" key="4">
    <source>
        <dbReference type="Proteomes" id="UP000886523"/>
    </source>
</evidence>
<name>A0A9P6B7D4_9AGAM</name>
<feature type="transmembrane region" description="Helical" evidence="2">
    <location>
        <begin position="33"/>
        <end position="60"/>
    </location>
</feature>
<evidence type="ECO:0000313" key="3">
    <source>
        <dbReference type="EMBL" id="KAF9518622.1"/>
    </source>
</evidence>
<keyword evidence="2" id="KW-0812">Transmembrane</keyword>
<gene>
    <name evidence="3" type="ORF">BS47DRAFT_1338066</name>
</gene>
<organism evidence="3 4">
    <name type="scientific">Hydnum rufescens UP504</name>
    <dbReference type="NCBI Taxonomy" id="1448309"/>
    <lineage>
        <taxon>Eukaryota</taxon>
        <taxon>Fungi</taxon>
        <taxon>Dikarya</taxon>
        <taxon>Basidiomycota</taxon>
        <taxon>Agaricomycotina</taxon>
        <taxon>Agaricomycetes</taxon>
        <taxon>Cantharellales</taxon>
        <taxon>Hydnaceae</taxon>
        <taxon>Hydnum</taxon>
    </lineage>
</organism>
<sequence length="189" mass="20320">MNEFIVIVYRRFPHWLLSGITASPLPAVHNVAFLFRILAFAIFAPLLLLAFLDITAYVIARTLQAPTDRQRAPVPVVAVTNISGKYPQDASHFSTPGATVSHLGRPPAHGEPVSFFHFATDEALSGVGLFSPAPSRPPSPSVSRLSPSTGLSPRIGDASLARELGEIETAHEQGEVLRRRIGIQAPLDG</sequence>